<feature type="region of interest" description="Disordered" evidence="2">
    <location>
        <begin position="176"/>
        <end position="216"/>
    </location>
</feature>
<dbReference type="PANTHER" id="PTHR36826">
    <property type="entry name" value="PROTEIN ECM13"/>
    <property type="match status" value="1"/>
</dbReference>
<evidence type="ECO:0000256" key="2">
    <source>
        <dbReference type="SAM" id="MobiDB-lite"/>
    </source>
</evidence>
<dbReference type="OrthoDB" id="5431245at2759"/>
<dbReference type="Proteomes" id="UP000799750">
    <property type="component" value="Unassembled WGS sequence"/>
</dbReference>
<dbReference type="EMBL" id="MU004182">
    <property type="protein sequence ID" value="KAF2501458.1"/>
    <property type="molecule type" value="Genomic_DNA"/>
</dbReference>
<proteinExistence type="predicted"/>
<name>A0A6A6R9P6_9PEZI</name>
<dbReference type="AlphaFoldDB" id="A0A6A6R9P6"/>
<evidence type="ECO:0000256" key="1">
    <source>
        <dbReference type="SAM" id="Coils"/>
    </source>
</evidence>
<keyword evidence="4" id="KW-1185">Reference proteome</keyword>
<sequence length="261" mass="29527">MPSAHTPSHLRLQSSFDPVAVESTRSHFVSSPPQKKQKMSLTQTYYIAASARSKLGREASRADHDLRLLVGHANLLDSLMLELADAEREQEAWFNQTVKKASKADEPRHVQWVDTIAEAPEDEEEDSDSDSESDYYDEDGDFDMMLPMPRRIMQAPVQVTTTEMDEDEDFYEDFEDDEEHALTRTSSQSPPELVHDEDSDDESPPVSPPTLSMEFSEKEAILTTSYYDRKPSALSTPEQASFIQDGFFIPERNNAPLIATC</sequence>
<reference evidence="3" key="1">
    <citation type="journal article" date="2020" name="Stud. Mycol.">
        <title>101 Dothideomycetes genomes: a test case for predicting lifestyles and emergence of pathogens.</title>
        <authorList>
            <person name="Haridas S."/>
            <person name="Albert R."/>
            <person name="Binder M."/>
            <person name="Bloem J."/>
            <person name="Labutti K."/>
            <person name="Salamov A."/>
            <person name="Andreopoulos B."/>
            <person name="Baker S."/>
            <person name="Barry K."/>
            <person name="Bills G."/>
            <person name="Bluhm B."/>
            <person name="Cannon C."/>
            <person name="Castanera R."/>
            <person name="Culley D."/>
            <person name="Daum C."/>
            <person name="Ezra D."/>
            <person name="Gonzalez J."/>
            <person name="Henrissat B."/>
            <person name="Kuo A."/>
            <person name="Liang C."/>
            <person name="Lipzen A."/>
            <person name="Lutzoni F."/>
            <person name="Magnuson J."/>
            <person name="Mondo S."/>
            <person name="Nolan M."/>
            <person name="Ohm R."/>
            <person name="Pangilinan J."/>
            <person name="Park H.-J."/>
            <person name="Ramirez L."/>
            <person name="Alfaro M."/>
            <person name="Sun H."/>
            <person name="Tritt A."/>
            <person name="Yoshinaga Y."/>
            <person name="Zwiers L.-H."/>
            <person name="Turgeon B."/>
            <person name="Goodwin S."/>
            <person name="Spatafora J."/>
            <person name="Crous P."/>
            <person name="Grigoriev I."/>
        </authorList>
    </citation>
    <scope>NUCLEOTIDE SEQUENCE</scope>
    <source>
        <strain evidence="3">CBS 269.34</strain>
    </source>
</reference>
<keyword evidence="1" id="KW-0175">Coiled coil</keyword>
<feature type="region of interest" description="Disordered" evidence="2">
    <location>
        <begin position="114"/>
        <end position="144"/>
    </location>
</feature>
<dbReference type="InterPro" id="IPR037738">
    <property type="entry name" value="Ecm13-like"/>
</dbReference>
<feature type="compositionally biased region" description="Acidic residues" evidence="2">
    <location>
        <begin position="119"/>
        <end position="142"/>
    </location>
</feature>
<accession>A0A6A6R9P6</accession>
<organism evidence="3 4">
    <name type="scientific">Lophium mytilinum</name>
    <dbReference type="NCBI Taxonomy" id="390894"/>
    <lineage>
        <taxon>Eukaryota</taxon>
        <taxon>Fungi</taxon>
        <taxon>Dikarya</taxon>
        <taxon>Ascomycota</taxon>
        <taxon>Pezizomycotina</taxon>
        <taxon>Dothideomycetes</taxon>
        <taxon>Pleosporomycetidae</taxon>
        <taxon>Mytilinidiales</taxon>
        <taxon>Mytilinidiaceae</taxon>
        <taxon>Lophium</taxon>
    </lineage>
</organism>
<feature type="coiled-coil region" evidence="1">
    <location>
        <begin position="69"/>
        <end position="96"/>
    </location>
</feature>
<evidence type="ECO:0000313" key="3">
    <source>
        <dbReference type="EMBL" id="KAF2501458.1"/>
    </source>
</evidence>
<dbReference type="PANTHER" id="PTHR36826:SF1">
    <property type="entry name" value="PROTEIN ECM13"/>
    <property type="match status" value="1"/>
</dbReference>
<protein>
    <submittedName>
        <fullName evidence="3">Uncharacterized protein</fullName>
    </submittedName>
</protein>
<evidence type="ECO:0000313" key="4">
    <source>
        <dbReference type="Proteomes" id="UP000799750"/>
    </source>
</evidence>
<gene>
    <name evidence="3" type="ORF">BU16DRAFT_522429</name>
</gene>